<feature type="compositionally biased region" description="Basic and acidic residues" evidence="3">
    <location>
        <begin position="10"/>
        <end position="20"/>
    </location>
</feature>
<evidence type="ECO:0000256" key="1">
    <source>
        <dbReference type="ARBA" id="ARBA00023054"/>
    </source>
</evidence>
<organism evidence="4 5">
    <name type="scientific">Brassicogethes aeneus</name>
    <name type="common">Rape pollen beetle</name>
    <name type="synonym">Meligethes aeneus</name>
    <dbReference type="NCBI Taxonomy" id="1431903"/>
    <lineage>
        <taxon>Eukaryota</taxon>
        <taxon>Metazoa</taxon>
        <taxon>Ecdysozoa</taxon>
        <taxon>Arthropoda</taxon>
        <taxon>Hexapoda</taxon>
        <taxon>Insecta</taxon>
        <taxon>Pterygota</taxon>
        <taxon>Neoptera</taxon>
        <taxon>Endopterygota</taxon>
        <taxon>Coleoptera</taxon>
        <taxon>Polyphaga</taxon>
        <taxon>Cucujiformia</taxon>
        <taxon>Nitidulidae</taxon>
        <taxon>Meligethinae</taxon>
        <taxon>Brassicogethes</taxon>
    </lineage>
</organism>
<dbReference type="PANTHER" id="PTHR18870:SF9">
    <property type="entry name" value="PROTEIN TAG-278-RELATED"/>
    <property type="match status" value="1"/>
</dbReference>
<reference evidence="4" key="1">
    <citation type="submission" date="2021-12" db="EMBL/GenBank/DDBJ databases">
        <authorList>
            <person name="King R."/>
        </authorList>
    </citation>
    <scope>NUCLEOTIDE SEQUENCE</scope>
</reference>
<protein>
    <submittedName>
        <fullName evidence="4">Uncharacterized protein</fullName>
    </submittedName>
</protein>
<accession>A0A9P0BBQ3</accession>
<dbReference type="EMBL" id="OV121137">
    <property type="protein sequence ID" value="CAH0559521.1"/>
    <property type="molecule type" value="Genomic_DNA"/>
</dbReference>
<feature type="coiled-coil region" evidence="2">
    <location>
        <begin position="624"/>
        <end position="680"/>
    </location>
</feature>
<sequence>MFSFFRRSKKDSEKKGKDRTIVAQLDDTSLPNSSSQFGRRKNVANAAAIEPALDEKIDTTKCKNFETEASVQRAPPTVSYASMLKNGDNNVKSLFVKPCGHGNTAISPRIPLEANATPPTSPVLELKKYYTEKETTSRKNSKDTTHEVPLFANLRLNHVASSPSSSTPSSPDTWSECKSLEIENSETKNLINQEAKYQSQLNDLSKQLALRDAEANKLRFQMDELQRDVFAKSAGIDRLEAELQAAHKETELIRQRIRHLENDLDNYRRRNKDLEDDIIEKEENFTEYESNAKSKIEQLETLVNELQEKIKSLEYQLKILSEEKRKLDQRHAELLVERENEKRKVSETLEQAKLQKLEIEKKWKTDFEQLRTVNILKEQQLLDDFEWKLREVQQTCKKRLEDKDKVIEERLLEAYKDAEKKMKQAEELMAQMENVKTYEIQIEELKDLTQDQERNLKEMREQHDQMKETEDGLRNETKKLRNMIELEKENLQHMQRIHHQEILDKERTLKQTLNSKRIEIAVYWEERLLRECGRLKNELEQIHDEEKFLAMETARKEKDEEMANNKKEWDRKLRDCLKEINLLKRSLTEKDSYYQEEIVRSQTSTDRDIMELRRLMDKIDMMHHEKYEKLVNEHDEEIERINEEHVKKIHEVELYWQNQLAALRSTLESAKEQMEQESEQKIDSIIHQHRTDLDSQWENLIHQKDESIRLMEEEYVSKYKTLEEQCQIQQKSHSSREIELLKTIDSLKNELQSKSLTIDDLQNNVETLEGGVQVLNNEIAQQGDQSSRSRKESEAKIRGLQETVAKLMEQQEKEREQYRMKFFGNHKQNQETIDHLQRKCQCLTKLFEEVRQRYERRESRLEDLNKISDLKQVIAEQEKDLACINEEKRYFQMRLMSLEKQLEENASFDSEYDDPEVVKELESRYQVQEPSSPEDVTQNGCTAPQLMFSTQLSIPNSVSIPPTIVECDE</sequence>
<dbReference type="OrthoDB" id="75801at2759"/>
<dbReference type="PANTHER" id="PTHR18870">
    <property type="entry name" value="PROTEIN TAG-278-RELATED"/>
    <property type="match status" value="1"/>
</dbReference>
<feature type="coiled-coil region" evidence="2">
    <location>
        <begin position="236"/>
        <end position="362"/>
    </location>
</feature>
<feature type="compositionally biased region" description="Polar residues" evidence="3">
    <location>
        <begin position="26"/>
        <end position="37"/>
    </location>
</feature>
<dbReference type="AlphaFoldDB" id="A0A9P0BBQ3"/>
<keyword evidence="5" id="KW-1185">Reference proteome</keyword>
<evidence type="ECO:0000313" key="4">
    <source>
        <dbReference type="EMBL" id="CAH0559521.1"/>
    </source>
</evidence>
<feature type="coiled-coil region" evidence="2">
    <location>
        <begin position="408"/>
        <end position="490"/>
    </location>
</feature>
<evidence type="ECO:0000256" key="3">
    <source>
        <dbReference type="SAM" id="MobiDB-lite"/>
    </source>
</evidence>
<evidence type="ECO:0000256" key="2">
    <source>
        <dbReference type="SAM" id="Coils"/>
    </source>
</evidence>
<gene>
    <name evidence="4" type="ORF">MELIAE_LOCUS9603</name>
</gene>
<proteinExistence type="predicted"/>
<keyword evidence="1 2" id="KW-0175">Coiled coil</keyword>
<feature type="coiled-coil region" evidence="2">
    <location>
        <begin position="744"/>
        <end position="887"/>
    </location>
</feature>
<feature type="region of interest" description="Disordered" evidence="3">
    <location>
        <begin position="1"/>
        <end position="39"/>
    </location>
</feature>
<evidence type="ECO:0000313" key="5">
    <source>
        <dbReference type="Proteomes" id="UP001154078"/>
    </source>
</evidence>
<name>A0A9P0BBQ3_BRAAE</name>
<dbReference type="Proteomes" id="UP001154078">
    <property type="component" value="Chromosome 6"/>
</dbReference>